<dbReference type="SUPFAM" id="SSF53335">
    <property type="entry name" value="S-adenosyl-L-methionine-dependent methyltransferases"/>
    <property type="match status" value="1"/>
</dbReference>
<dbReference type="Pfam" id="PF13578">
    <property type="entry name" value="Methyltransf_24"/>
    <property type="match status" value="1"/>
</dbReference>
<dbReference type="STRING" id="1301098.PKB_0154"/>
<dbReference type="GO" id="GO:0005886">
    <property type="term" value="C:plasma membrane"/>
    <property type="evidence" value="ECO:0007669"/>
    <property type="project" value="TreeGrafter"/>
</dbReference>
<dbReference type="GO" id="GO:0032259">
    <property type="term" value="P:methylation"/>
    <property type="evidence" value="ECO:0007669"/>
    <property type="project" value="UniProtKB-KW"/>
</dbReference>
<dbReference type="GO" id="GO:0008168">
    <property type="term" value="F:methyltransferase activity"/>
    <property type="evidence" value="ECO:0007669"/>
    <property type="project" value="UniProtKB-KW"/>
</dbReference>
<dbReference type="PANTHER" id="PTHR40048:SF1">
    <property type="entry name" value="RHAMNOSYL O-METHYLTRANSFERASE"/>
    <property type="match status" value="1"/>
</dbReference>
<reference evidence="3 4" key="1">
    <citation type="submission" date="2013-03" db="EMBL/GenBank/DDBJ databases">
        <authorList>
            <person name="Linke B."/>
        </authorList>
    </citation>
    <scope>NUCLEOTIDE SEQUENCE [LARGE SCALE GENOMIC DNA]</scope>
    <source>
        <strain evidence="3 4">B13</strain>
    </source>
</reference>
<evidence type="ECO:0000256" key="1">
    <source>
        <dbReference type="ARBA" id="ARBA00022603"/>
    </source>
</evidence>
<dbReference type="Gene3D" id="3.40.50.150">
    <property type="entry name" value="Vaccinia Virus protein VP39"/>
    <property type="match status" value="1"/>
</dbReference>
<dbReference type="EMBL" id="HG322950">
    <property type="protein sequence ID" value="CDF81533.1"/>
    <property type="molecule type" value="Genomic_DNA"/>
</dbReference>
<proteinExistence type="predicted"/>
<gene>
    <name evidence="3" type="ORF">PKB_0154</name>
</gene>
<organism evidence="3 4">
    <name type="scientific">Pseudomonas knackmussii (strain DSM 6978 / CCUG 54928 / LMG 23759 / B13)</name>
    <dbReference type="NCBI Taxonomy" id="1301098"/>
    <lineage>
        <taxon>Bacteria</taxon>
        <taxon>Pseudomonadati</taxon>
        <taxon>Pseudomonadota</taxon>
        <taxon>Gammaproteobacteria</taxon>
        <taxon>Pseudomonadales</taxon>
        <taxon>Pseudomonadaceae</taxon>
        <taxon>Pseudomonas</taxon>
    </lineage>
</organism>
<dbReference type="Proteomes" id="UP000025241">
    <property type="component" value="Chromosome I"/>
</dbReference>
<evidence type="ECO:0000256" key="2">
    <source>
        <dbReference type="ARBA" id="ARBA00022679"/>
    </source>
</evidence>
<accession>A0A024HAL0</accession>
<keyword evidence="4" id="KW-1185">Reference proteome</keyword>
<dbReference type="HOGENOM" id="CLU_070333_0_0_6"/>
<reference evidence="3 4" key="2">
    <citation type="submission" date="2014-05" db="EMBL/GenBank/DDBJ databases">
        <title>Genome sequence of the 3-chlorobenzoate degrading bacterium Pseudomonas knackmussii B13 shows multiple evidence for horizontal gene transfer.</title>
        <authorList>
            <person name="Miyazaki R."/>
            <person name="Bertelli C."/>
            <person name="Falquet L."/>
            <person name="Robinson-Rechavi M."/>
            <person name="Gharib W."/>
            <person name="Roy S."/>
            <person name="Van der Meer J.R."/>
        </authorList>
    </citation>
    <scope>NUCLEOTIDE SEQUENCE [LARGE SCALE GENOMIC DNA]</scope>
    <source>
        <strain evidence="3 4">B13</strain>
    </source>
</reference>
<name>A0A024HAL0_PSEKB</name>
<evidence type="ECO:0000313" key="4">
    <source>
        <dbReference type="Proteomes" id="UP000025241"/>
    </source>
</evidence>
<dbReference type="eggNOG" id="COG0438">
    <property type="taxonomic scope" value="Bacteria"/>
</dbReference>
<dbReference type="AlphaFoldDB" id="A0A024HAL0"/>
<dbReference type="PATRIC" id="fig|1301098.3.peg.158"/>
<sequence>MTNVYLPPSIRHFDPLRMVFSTWVDHIPFGYDIVAAVRPKMLVELGTHNGMSYFTFCQSMKENDIDGVCYAVDTFEGDVHSDKYDESVFTSVSNHNRQNYFGFSYVLRMLFEEALRHFDNETIDLLHIDGLHTYEAVSEDFANWYPKVRPGGIILFHDVMARLQDFGAWKFWEELRGKHETFTFNHGFGLGVLRKPGGDRSQDSELIKLLFDNPSDERAAKLRAFYVHAGRHLENMRKVKRMNNAPKPVEG</sequence>
<keyword evidence="1" id="KW-0489">Methyltransferase</keyword>
<protein>
    <recommendedName>
        <fullName evidence="5">Class I SAM-dependent methyltransferase</fullName>
    </recommendedName>
</protein>
<evidence type="ECO:0008006" key="5">
    <source>
        <dbReference type="Google" id="ProtNLM"/>
    </source>
</evidence>
<dbReference type="PANTHER" id="PTHR40048">
    <property type="entry name" value="RHAMNOSYL O-METHYLTRANSFERASE"/>
    <property type="match status" value="1"/>
</dbReference>
<dbReference type="OrthoDB" id="7068720at2"/>
<dbReference type="KEGG" id="pkc:PKB_0154"/>
<dbReference type="RefSeq" id="WP_043248185.1">
    <property type="nucleotide sequence ID" value="NZ_HG322950.1"/>
</dbReference>
<dbReference type="GO" id="GO:0071770">
    <property type="term" value="P:DIM/DIP cell wall layer assembly"/>
    <property type="evidence" value="ECO:0007669"/>
    <property type="project" value="TreeGrafter"/>
</dbReference>
<dbReference type="InterPro" id="IPR029063">
    <property type="entry name" value="SAM-dependent_MTases_sf"/>
</dbReference>
<evidence type="ECO:0000313" key="3">
    <source>
        <dbReference type="EMBL" id="CDF81533.1"/>
    </source>
</evidence>
<keyword evidence="2" id="KW-0808">Transferase</keyword>